<sequence>MSFWEKYLLISKDFISNLFFLCNFIQTFISMISRYRTSRKEKRMTRIAILVLVVFFILVFWILYLLLFDENMQTNMY</sequence>
<feature type="transmembrane region" description="Helical" evidence="1">
    <location>
        <begin position="14"/>
        <end position="35"/>
    </location>
</feature>
<organism evidence="2 3">
    <name type="scientific">Flavobacterium aciduliphilum</name>
    <dbReference type="NCBI Taxonomy" id="1101402"/>
    <lineage>
        <taxon>Bacteria</taxon>
        <taxon>Pseudomonadati</taxon>
        <taxon>Bacteroidota</taxon>
        <taxon>Flavobacteriia</taxon>
        <taxon>Flavobacteriales</taxon>
        <taxon>Flavobacteriaceae</taxon>
        <taxon>Flavobacterium</taxon>
    </lineage>
</organism>
<keyword evidence="1" id="KW-0472">Membrane</keyword>
<feature type="transmembrane region" description="Helical" evidence="1">
    <location>
        <begin position="47"/>
        <end position="67"/>
    </location>
</feature>
<dbReference type="AlphaFoldDB" id="A0A328YLI7"/>
<evidence type="ECO:0000313" key="3">
    <source>
        <dbReference type="Proteomes" id="UP000248840"/>
    </source>
</evidence>
<evidence type="ECO:0000256" key="1">
    <source>
        <dbReference type="SAM" id="Phobius"/>
    </source>
</evidence>
<dbReference type="Proteomes" id="UP000248840">
    <property type="component" value="Unassembled WGS sequence"/>
</dbReference>
<dbReference type="EMBL" id="QLSZ01000003">
    <property type="protein sequence ID" value="RAR73685.1"/>
    <property type="molecule type" value="Genomic_DNA"/>
</dbReference>
<name>A0A328YLI7_9FLAO</name>
<keyword evidence="3" id="KW-1185">Reference proteome</keyword>
<evidence type="ECO:0000313" key="2">
    <source>
        <dbReference type="EMBL" id="RAR73685.1"/>
    </source>
</evidence>
<comment type="caution">
    <text evidence="2">The sequence shown here is derived from an EMBL/GenBank/DDBJ whole genome shotgun (WGS) entry which is preliminary data.</text>
</comment>
<protein>
    <submittedName>
        <fullName evidence="2">Uncharacterized protein</fullName>
    </submittedName>
</protein>
<reference evidence="2 3" key="1">
    <citation type="submission" date="2018-06" db="EMBL/GenBank/DDBJ databases">
        <title>Genomic Encyclopedia of Archaeal and Bacterial Type Strains, Phase II (KMG-II): from individual species to whole genera.</title>
        <authorList>
            <person name="Goeker M."/>
        </authorList>
    </citation>
    <scope>NUCLEOTIDE SEQUENCE [LARGE SCALE GENOMIC DNA]</scope>
    <source>
        <strain evidence="2 3">DSM 25663</strain>
    </source>
</reference>
<accession>A0A328YLI7</accession>
<gene>
    <name evidence="2" type="ORF">CLV55_1033</name>
</gene>
<proteinExistence type="predicted"/>
<keyword evidence="1" id="KW-1133">Transmembrane helix</keyword>
<keyword evidence="1" id="KW-0812">Transmembrane</keyword>